<keyword evidence="2" id="KW-0813">Transport</keyword>
<evidence type="ECO:0000313" key="5">
    <source>
        <dbReference type="EMBL" id="CAB5220730.1"/>
    </source>
</evidence>
<comment type="similarity">
    <text evidence="1">Belongs to the PstS family.</text>
</comment>
<reference evidence="5" key="1">
    <citation type="submission" date="2020-05" db="EMBL/GenBank/DDBJ databases">
        <authorList>
            <person name="Chiriac C."/>
            <person name="Salcher M."/>
            <person name="Ghai R."/>
            <person name="Kavagutti S V."/>
        </authorList>
    </citation>
    <scope>NUCLEOTIDE SEQUENCE</scope>
</reference>
<evidence type="ECO:0000256" key="1">
    <source>
        <dbReference type="ARBA" id="ARBA00008725"/>
    </source>
</evidence>
<dbReference type="SUPFAM" id="SSF53850">
    <property type="entry name" value="Periplasmic binding protein-like II"/>
    <property type="match status" value="1"/>
</dbReference>
<evidence type="ECO:0000256" key="3">
    <source>
        <dbReference type="ARBA" id="ARBA00022592"/>
    </source>
</evidence>
<organism evidence="5">
    <name type="scientific">uncultured Caudovirales phage</name>
    <dbReference type="NCBI Taxonomy" id="2100421"/>
    <lineage>
        <taxon>Viruses</taxon>
        <taxon>Duplodnaviria</taxon>
        <taxon>Heunggongvirae</taxon>
        <taxon>Uroviricota</taxon>
        <taxon>Caudoviricetes</taxon>
        <taxon>Peduoviridae</taxon>
        <taxon>Maltschvirus</taxon>
        <taxon>Maltschvirus maltsch</taxon>
    </lineage>
</organism>
<feature type="domain" description="PBP" evidence="4">
    <location>
        <begin position="21"/>
        <end position="276"/>
    </location>
</feature>
<dbReference type="GO" id="GO:0042301">
    <property type="term" value="F:phosphate ion binding"/>
    <property type="evidence" value="ECO:0007669"/>
    <property type="project" value="InterPro"/>
</dbReference>
<dbReference type="Gene3D" id="3.40.190.10">
    <property type="entry name" value="Periplasmic binding protein-like II"/>
    <property type="match status" value="2"/>
</dbReference>
<accession>A0A6J7WSI2</accession>
<dbReference type="NCBIfam" id="TIGR00975">
    <property type="entry name" value="3a0107s03"/>
    <property type="match status" value="1"/>
</dbReference>
<dbReference type="PANTHER" id="PTHR42996">
    <property type="entry name" value="PHOSPHATE-BINDING PROTEIN PSTS"/>
    <property type="match status" value="1"/>
</dbReference>
<dbReference type="InterPro" id="IPR005673">
    <property type="entry name" value="ABC_phos-bd_PstS"/>
</dbReference>
<evidence type="ECO:0000256" key="2">
    <source>
        <dbReference type="ARBA" id="ARBA00022448"/>
    </source>
</evidence>
<protein>
    <submittedName>
        <fullName evidence="5">PstS ABC-type phosphate transport system, periplasmic component</fullName>
    </submittedName>
</protein>
<keyword evidence="3" id="KW-0592">Phosphate transport</keyword>
<dbReference type="Pfam" id="PF12849">
    <property type="entry name" value="PBP_like_2"/>
    <property type="match status" value="1"/>
</dbReference>
<dbReference type="InterPro" id="IPR024370">
    <property type="entry name" value="PBP_domain"/>
</dbReference>
<name>A0A6J7WSI2_9CAUD</name>
<dbReference type="PIRSF" id="PIRSF002756">
    <property type="entry name" value="PstS"/>
    <property type="match status" value="1"/>
</dbReference>
<dbReference type="GO" id="GO:0035435">
    <property type="term" value="P:phosphate ion transmembrane transport"/>
    <property type="evidence" value="ECO:0007669"/>
    <property type="project" value="InterPro"/>
</dbReference>
<dbReference type="InterPro" id="IPR050962">
    <property type="entry name" value="Phosphate-bind_PstS"/>
</dbReference>
<dbReference type="CDD" id="cd13565">
    <property type="entry name" value="PBP2_PstS"/>
    <property type="match status" value="1"/>
</dbReference>
<evidence type="ECO:0000259" key="4">
    <source>
        <dbReference type="Pfam" id="PF12849"/>
    </source>
</evidence>
<sequence length="308" mass="33357">MLKKLAIIAASVLTLATTSMAAEVTGAGASFPYPIYSKWADSYKKSTGNVVNYQSIGSGAGIKQIDAKTVTFGATDVPVKPEDLEKKGQVQFPMIVGGIVAIYNIKGVDNLTLTTDILAKIYMQKINKWNDKEIAALNPNVKLPDLGIIKIRRSDGSGTTWNLTKFFSEANAEWKANYGIGQAIEWQGTTIGSKGNEGVSSGVSLSDGAIGYVEYAYAKQNDLKVVSMIGTDGKKVAPSLKAFQTTWPMVATSYIVMYKTPVDAAVSKEAIKFFEYTHAHDKDAEELDYVPLTAAQKADVKKIWSEIK</sequence>
<gene>
    <name evidence="5" type="ORF">UFOVP247_29</name>
</gene>
<dbReference type="EMBL" id="LR798288">
    <property type="protein sequence ID" value="CAB5220730.1"/>
    <property type="molecule type" value="Genomic_DNA"/>
</dbReference>
<dbReference type="PANTHER" id="PTHR42996:SF1">
    <property type="entry name" value="PHOSPHATE-BINDING PROTEIN PSTS"/>
    <property type="match status" value="1"/>
</dbReference>
<proteinExistence type="inferred from homology"/>